<evidence type="ECO:0000256" key="2">
    <source>
        <dbReference type="ARBA" id="ARBA00023242"/>
    </source>
</evidence>
<gene>
    <name evidence="3" type="ORF">NW768_011431</name>
</gene>
<comment type="subcellular location">
    <subcellularLocation>
        <location evidence="1">Nucleus</location>
    </subcellularLocation>
</comment>
<evidence type="ECO:0000313" key="3">
    <source>
        <dbReference type="EMBL" id="KAJ4113901.1"/>
    </source>
</evidence>
<sequence>MGCDNLVMKAIGDLAVLSSVSDDLDLEDFHLRARHIEDDLENAMEATPMVSMQPQIFSYSSMPRNAPAAEQRPNQIHVTRIFAAATLAQLAALSSNDSNDIRPARVRRAVSRVILEIQLSGQAVTPRQLSWPICVAGCLADPDQQAFFERFLDDIVSEGTCMIGNCGTVRDILKACWANKLERPNEQWDCISGTVSET</sequence>
<keyword evidence="4" id="KW-1185">Reference proteome</keyword>
<dbReference type="EMBL" id="JAOQBH010000029">
    <property type="protein sequence ID" value="KAJ4113901.1"/>
    <property type="molecule type" value="Genomic_DNA"/>
</dbReference>
<comment type="caution">
    <text evidence="3">The sequence shown here is derived from an EMBL/GenBank/DDBJ whole genome shotgun (WGS) entry which is preliminary data.</text>
</comment>
<proteinExistence type="predicted"/>
<dbReference type="InterPro" id="IPR021858">
    <property type="entry name" value="Fun_TF"/>
</dbReference>
<reference evidence="3" key="1">
    <citation type="submission" date="2022-09" db="EMBL/GenBank/DDBJ databases">
        <title>Fusarium specimens isolated from Avocado Roots.</title>
        <authorList>
            <person name="Stajich J."/>
            <person name="Roper C."/>
            <person name="Heimlech-Rivalta G."/>
        </authorList>
    </citation>
    <scope>NUCLEOTIDE SEQUENCE</scope>
    <source>
        <strain evidence="3">CF00095</strain>
    </source>
</reference>
<protein>
    <submittedName>
        <fullName evidence="3">Uncharacterized protein</fullName>
    </submittedName>
</protein>
<evidence type="ECO:0000313" key="4">
    <source>
        <dbReference type="Proteomes" id="UP001152024"/>
    </source>
</evidence>
<accession>A0ABQ8QXK8</accession>
<dbReference type="PANTHER" id="PTHR37534">
    <property type="entry name" value="TRANSCRIPTIONAL ACTIVATOR PROTEIN UGA3"/>
    <property type="match status" value="1"/>
</dbReference>
<name>A0ABQ8QXK8_FUSEQ</name>
<dbReference type="PANTHER" id="PTHR37534:SF26">
    <property type="entry name" value="TRANSCRIPTION FACTOR, PUTATIVE-RELATED"/>
    <property type="match status" value="1"/>
</dbReference>
<evidence type="ECO:0000256" key="1">
    <source>
        <dbReference type="ARBA" id="ARBA00004123"/>
    </source>
</evidence>
<dbReference type="Pfam" id="PF11951">
    <property type="entry name" value="Fungal_trans_2"/>
    <property type="match status" value="1"/>
</dbReference>
<keyword evidence="2" id="KW-0539">Nucleus</keyword>
<dbReference type="Proteomes" id="UP001152024">
    <property type="component" value="Unassembled WGS sequence"/>
</dbReference>
<organism evidence="3 4">
    <name type="scientific">Fusarium equiseti</name>
    <name type="common">Fusarium scirpi</name>
    <dbReference type="NCBI Taxonomy" id="61235"/>
    <lineage>
        <taxon>Eukaryota</taxon>
        <taxon>Fungi</taxon>
        <taxon>Dikarya</taxon>
        <taxon>Ascomycota</taxon>
        <taxon>Pezizomycotina</taxon>
        <taxon>Sordariomycetes</taxon>
        <taxon>Hypocreomycetidae</taxon>
        <taxon>Hypocreales</taxon>
        <taxon>Nectriaceae</taxon>
        <taxon>Fusarium</taxon>
        <taxon>Fusarium incarnatum-equiseti species complex</taxon>
    </lineage>
</organism>